<dbReference type="GO" id="GO:1990481">
    <property type="term" value="P:mRNA pseudouridine synthesis"/>
    <property type="evidence" value="ECO:0007669"/>
    <property type="project" value="TreeGrafter"/>
</dbReference>
<dbReference type="PANTHER" id="PTHR11142:SF5">
    <property type="entry name" value="TRNA PSEUDOURIDINE(38_39) SYNTHASE"/>
    <property type="match status" value="1"/>
</dbReference>
<comment type="caution">
    <text evidence="6">The sequence shown here is derived from an EMBL/GenBank/DDBJ whole genome shotgun (WGS) entry which is preliminary data.</text>
</comment>
<evidence type="ECO:0000256" key="2">
    <source>
        <dbReference type="ARBA" id="ARBA00022694"/>
    </source>
</evidence>
<dbReference type="GO" id="GO:0005737">
    <property type="term" value="C:cytoplasm"/>
    <property type="evidence" value="ECO:0007669"/>
    <property type="project" value="TreeGrafter"/>
</dbReference>
<dbReference type="Proteomes" id="UP000308199">
    <property type="component" value="Unassembled WGS sequence"/>
</dbReference>
<evidence type="ECO:0000313" key="6">
    <source>
        <dbReference type="EMBL" id="THH03336.1"/>
    </source>
</evidence>
<evidence type="ECO:0000313" key="7">
    <source>
        <dbReference type="Proteomes" id="UP000308199"/>
    </source>
</evidence>
<dbReference type="GO" id="GO:0003723">
    <property type="term" value="F:RNA binding"/>
    <property type="evidence" value="ECO:0007669"/>
    <property type="project" value="InterPro"/>
</dbReference>
<name>A0A4S4KWV3_9AGAM</name>
<comment type="similarity">
    <text evidence="1 4">Belongs to the tRNA pseudouridine synthase TruA family.</text>
</comment>
<dbReference type="OrthoDB" id="25767at2759"/>
<dbReference type="Pfam" id="PF01416">
    <property type="entry name" value="PseudoU_synth_1"/>
    <property type="match status" value="1"/>
</dbReference>
<proteinExistence type="inferred from homology"/>
<evidence type="ECO:0000256" key="3">
    <source>
        <dbReference type="ARBA" id="ARBA00023235"/>
    </source>
</evidence>
<dbReference type="Gene3D" id="3.30.70.660">
    <property type="entry name" value="Pseudouridine synthase I, catalytic domain, C-terminal subdomain"/>
    <property type="match status" value="1"/>
</dbReference>
<dbReference type="InterPro" id="IPR001406">
    <property type="entry name" value="PsdUridine_synth_TruA"/>
</dbReference>
<dbReference type="GO" id="GO:0031119">
    <property type="term" value="P:tRNA pseudouridine synthesis"/>
    <property type="evidence" value="ECO:0007669"/>
    <property type="project" value="TreeGrafter"/>
</dbReference>
<organism evidence="6 7">
    <name type="scientific">Phellinidium pouzarii</name>
    <dbReference type="NCBI Taxonomy" id="167371"/>
    <lineage>
        <taxon>Eukaryota</taxon>
        <taxon>Fungi</taxon>
        <taxon>Dikarya</taxon>
        <taxon>Basidiomycota</taxon>
        <taxon>Agaricomycotina</taxon>
        <taxon>Agaricomycetes</taxon>
        <taxon>Hymenochaetales</taxon>
        <taxon>Hymenochaetaceae</taxon>
        <taxon>Phellinidium</taxon>
    </lineage>
</organism>
<evidence type="ECO:0000259" key="5">
    <source>
        <dbReference type="Pfam" id="PF01416"/>
    </source>
</evidence>
<evidence type="ECO:0000256" key="1">
    <source>
        <dbReference type="ARBA" id="ARBA00009375"/>
    </source>
</evidence>
<dbReference type="PANTHER" id="PTHR11142">
    <property type="entry name" value="PSEUDOURIDYLATE SYNTHASE"/>
    <property type="match status" value="1"/>
</dbReference>
<dbReference type="SUPFAM" id="SSF55120">
    <property type="entry name" value="Pseudouridine synthase"/>
    <property type="match status" value="1"/>
</dbReference>
<protein>
    <recommendedName>
        <fullName evidence="4">tRNA pseudouridine synthase</fullName>
        <ecNumber evidence="4">5.4.99.12</ecNumber>
    </recommendedName>
</protein>
<dbReference type="EC" id="5.4.99.12" evidence="4"/>
<comment type="catalytic activity">
    <reaction evidence="4">
        <text>uridine(38/39/40) in tRNA = pseudouridine(38/39/40) in tRNA</text>
        <dbReference type="Rhea" id="RHEA:22376"/>
        <dbReference type="Rhea" id="RHEA-COMP:10085"/>
        <dbReference type="Rhea" id="RHEA-COMP:10087"/>
        <dbReference type="ChEBI" id="CHEBI:65314"/>
        <dbReference type="ChEBI" id="CHEBI:65315"/>
        <dbReference type="EC" id="5.4.99.12"/>
    </reaction>
</comment>
<keyword evidence="2 4" id="KW-0819">tRNA processing</keyword>
<dbReference type="GO" id="GO:0005634">
    <property type="term" value="C:nucleus"/>
    <property type="evidence" value="ECO:0007669"/>
    <property type="project" value="TreeGrafter"/>
</dbReference>
<dbReference type="InterPro" id="IPR020097">
    <property type="entry name" value="PsdUridine_synth_TruA_a/b_dom"/>
</dbReference>
<dbReference type="InterPro" id="IPR020103">
    <property type="entry name" value="PsdUridine_synth_cat_dom_sf"/>
</dbReference>
<dbReference type="InterPro" id="IPR020095">
    <property type="entry name" value="PsdUridine_synth_TruA_C"/>
</dbReference>
<dbReference type="AlphaFoldDB" id="A0A4S4KWV3"/>
<dbReference type="EMBL" id="SGPK01000466">
    <property type="protein sequence ID" value="THH03336.1"/>
    <property type="molecule type" value="Genomic_DNA"/>
</dbReference>
<keyword evidence="7" id="KW-1185">Reference proteome</keyword>
<evidence type="ECO:0000256" key="4">
    <source>
        <dbReference type="RuleBase" id="RU003792"/>
    </source>
</evidence>
<reference evidence="6 7" key="1">
    <citation type="submission" date="2019-02" db="EMBL/GenBank/DDBJ databases">
        <title>Genome sequencing of the rare red list fungi Phellinidium pouzarii.</title>
        <authorList>
            <person name="Buettner E."/>
            <person name="Kellner H."/>
        </authorList>
    </citation>
    <scope>NUCLEOTIDE SEQUENCE [LARGE SCALE GENOMIC DNA]</scope>
    <source>
        <strain evidence="6 7">DSM 108285</strain>
    </source>
</reference>
<accession>A0A4S4KWV3</accession>
<gene>
    <name evidence="6" type="ORF">EW145_g6337</name>
</gene>
<sequence length="281" mass="31509">MHDVSDPEGDPPMFSGQKNELRYVSMLNRVLPPTIRILAWSPIDPSFSSRFNTKYRHYKYFFSPEGLNIDAMRDAAARLVGEHDFRNLCKIDPSKQITNFRRKILHADISPASVFADESEPDSRVDAHPHVYVFDLAGTVFLYNQVCHIMAMHLLIGAGLEPPIVMSALLNVDPTHPALPFRADEPAPDLVTQKPEYQMADALPLVLWECAYGDDDVVWQTDDQETAEDSEAAASSENSLYRQMHAIHTRSLIHSVLDAHFLRAASVFHPPMPESLPSGCG</sequence>
<dbReference type="GO" id="GO:0160147">
    <property type="term" value="F:tRNA pseudouridine(38-40) synthase activity"/>
    <property type="evidence" value="ECO:0007669"/>
    <property type="project" value="UniProtKB-EC"/>
</dbReference>
<keyword evidence="3 4" id="KW-0413">Isomerase</keyword>
<feature type="domain" description="Pseudouridine synthase I TruA alpha/beta" evidence="5">
    <location>
        <begin position="75"/>
        <end position="212"/>
    </location>
</feature>